<evidence type="ECO:0000256" key="9">
    <source>
        <dbReference type="RuleBase" id="RU363032"/>
    </source>
</evidence>
<feature type="transmembrane region" description="Helical" evidence="9">
    <location>
        <begin position="100"/>
        <end position="129"/>
    </location>
</feature>
<name>A0ABT6ZL35_9ACTN</name>
<keyword evidence="6 9" id="KW-0812">Transmembrane</keyword>
<evidence type="ECO:0000256" key="7">
    <source>
        <dbReference type="ARBA" id="ARBA00022989"/>
    </source>
</evidence>
<dbReference type="EMBL" id="JASJEX010000002">
    <property type="protein sequence ID" value="MDJ1129371.1"/>
    <property type="molecule type" value="Genomic_DNA"/>
</dbReference>
<feature type="domain" description="ABC transmembrane type-1" evidence="10">
    <location>
        <begin position="395"/>
        <end position="598"/>
    </location>
</feature>
<dbReference type="Pfam" id="PF00528">
    <property type="entry name" value="BPD_transp_1"/>
    <property type="match status" value="1"/>
</dbReference>
<dbReference type="RefSeq" id="WP_283713553.1">
    <property type="nucleotide sequence ID" value="NZ_JASJEW010000005.1"/>
</dbReference>
<reference evidence="11" key="1">
    <citation type="submission" date="2023-05" db="EMBL/GenBank/DDBJ databases">
        <title>[olsenella] sp. nov., isolated from a pig farm feces dump.</title>
        <authorList>
            <person name="Chang Y.-H."/>
        </authorList>
    </citation>
    <scope>NUCLEOTIDE SEQUENCE</scope>
    <source>
        <strain evidence="11">YH-ols2217</strain>
    </source>
</reference>
<feature type="transmembrane region" description="Helical" evidence="9">
    <location>
        <begin position="294"/>
        <end position="316"/>
    </location>
</feature>
<evidence type="ECO:0000256" key="6">
    <source>
        <dbReference type="ARBA" id="ARBA00022692"/>
    </source>
</evidence>
<gene>
    <name evidence="11" type="ORF">QJ043_04670</name>
</gene>
<feature type="transmembrane region" description="Helical" evidence="9">
    <location>
        <begin position="42"/>
        <end position="63"/>
    </location>
</feature>
<evidence type="ECO:0000256" key="2">
    <source>
        <dbReference type="ARBA" id="ARBA00007069"/>
    </source>
</evidence>
<feature type="transmembrane region" description="Helical" evidence="9">
    <location>
        <begin position="176"/>
        <end position="194"/>
    </location>
</feature>
<evidence type="ECO:0000256" key="5">
    <source>
        <dbReference type="ARBA" id="ARBA00022592"/>
    </source>
</evidence>
<dbReference type="InterPro" id="IPR035906">
    <property type="entry name" value="MetI-like_sf"/>
</dbReference>
<feature type="transmembrane region" description="Helical" evidence="9">
    <location>
        <begin position="399"/>
        <end position="424"/>
    </location>
</feature>
<keyword evidence="4" id="KW-1003">Cell membrane</keyword>
<evidence type="ECO:0000256" key="3">
    <source>
        <dbReference type="ARBA" id="ARBA00022448"/>
    </source>
</evidence>
<feature type="domain" description="ABC transmembrane type-1" evidence="10">
    <location>
        <begin position="104"/>
        <end position="313"/>
    </location>
</feature>
<feature type="transmembrane region" description="Helical" evidence="9">
    <location>
        <begin position="462"/>
        <end position="481"/>
    </location>
</feature>
<evidence type="ECO:0000256" key="8">
    <source>
        <dbReference type="ARBA" id="ARBA00023136"/>
    </source>
</evidence>
<feature type="transmembrane region" description="Helical" evidence="9">
    <location>
        <begin position="149"/>
        <end position="169"/>
    </location>
</feature>
<dbReference type="Gene3D" id="1.10.3720.10">
    <property type="entry name" value="MetI-like"/>
    <property type="match status" value="2"/>
</dbReference>
<proteinExistence type="inferred from homology"/>
<evidence type="ECO:0000313" key="11">
    <source>
        <dbReference type="EMBL" id="MDJ1129371.1"/>
    </source>
</evidence>
<dbReference type="PROSITE" id="PS50928">
    <property type="entry name" value="ABC_TM1"/>
    <property type="match status" value="2"/>
</dbReference>
<dbReference type="PANTHER" id="PTHR30425:SF1">
    <property type="entry name" value="PHOSPHATE TRANSPORT SYSTEM PERMEASE PROTEIN PSTC"/>
    <property type="match status" value="1"/>
</dbReference>
<evidence type="ECO:0000256" key="1">
    <source>
        <dbReference type="ARBA" id="ARBA00004651"/>
    </source>
</evidence>
<evidence type="ECO:0000256" key="4">
    <source>
        <dbReference type="ARBA" id="ARBA00022475"/>
    </source>
</evidence>
<comment type="subcellular location">
    <subcellularLocation>
        <location evidence="1 9">Cell membrane</location>
        <topology evidence="1 9">Multi-pass membrane protein</topology>
    </subcellularLocation>
</comment>
<dbReference type="PANTHER" id="PTHR30425">
    <property type="entry name" value="PHOSPHATE TRANSPORT SYSTEM PERMEASE PROTEIN PST"/>
    <property type="match status" value="1"/>
</dbReference>
<sequence>MALTADKVPTRARRCLDSVRGAPGRLASRAGGSPAGRLRDRLATWLLACLALCACLLLGSVGLTVAWESWPVVTEIGLAPFLLGTTWMPVDFGTGTSFGILNFVLATMAVSALGLALSFCVAAGCALFLSCGARPSVRTTLTSLIDLLAGVPSVVFGFVGLVVVVKAFITLGHPSGQCVLAAAAVLAVMLLPYTTSALAETMDAVGAQCLRASATLGVGRWHAAYAIVLPCALRRMGPSLMMAFGRAMGETMAVMMVVGNANLAPRLLGKAETIASLITLEMGTAQAGSLHMSALFGAGFTLMAIVFVVDALALAVERRAARRTAASDSLWLWGRAGAGLVRAWAAVAAALAAGCVLFLFGYVFVQGAPVMSWDFVTQAPAGTVLGTEGGIAPAIWGSLWFVGTALVIAAPLALACALVTVFWLDGTRAGRAVGHLMAVAAGAPSIVCGLFAYAAIVRGMGLGRSVLAGGAALAIMILPFIEVRAEKALRDVPRDLLQSGLALGCSRVHVLRTLVVPACTGEVVSAVALGGLYALGATAPLVFCGGVAFAPAPAGVLQPAMALPLHLYLMLAQGTTVPQVYATAFVLMALVLVCNLAVSGFAAGRRRRWLRR</sequence>
<feature type="transmembrane region" description="Helical" evidence="9">
    <location>
        <begin position="580"/>
        <end position="603"/>
    </location>
</feature>
<dbReference type="Proteomes" id="UP001431693">
    <property type="component" value="Unassembled WGS sequence"/>
</dbReference>
<comment type="caution">
    <text evidence="11">The sequence shown here is derived from an EMBL/GenBank/DDBJ whole genome shotgun (WGS) entry which is preliminary data.</text>
</comment>
<organism evidence="11 12">
    <name type="scientific">Kribbibacterium absianum</name>
    <dbReference type="NCBI Taxonomy" id="3044210"/>
    <lineage>
        <taxon>Bacteria</taxon>
        <taxon>Bacillati</taxon>
        <taxon>Actinomycetota</taxon>
        <taxon>Coriobacteriia</taxon>
        <taxon>Coriobacteriales</taxon>
        <taxon>Kribbibacteriaceae</taxon>
        <taxon>Kribbibacterium</taxon>
    </lineage>
</organism>
<keyword evidence="7 9" id="KW-1133">Transmembrane helix</keyword>
<dbReference type="InterPro" id="IPR000515">
    <property type="entry name" value="MetI-like"/>
</dbReference>
<keyword evidence="3 9" id="KW-0813">Transport</keyword>
<dbReference type="CDD" id="cd06261">
    <property type="entry name" value="TM_PBP2"/>
    <property type="match status" value="2"/>
</dbReference>
<feature type="transmembrane region" description="Helical" evidence="9">
    <location>
        <begin position="343"/>
        <end position="365"/>
    </location>
</feature>
<feature type="transmembrane region" description="Helical" evidence="9">
    <location>
        <begin position="436"/>
        <end position="456"/>
    </location>
</feature>
<comment type="similarity">
    <text evidence="2">Belongs to the binding-protein-dependent transport system permease family. CysTW subfamily.</text>
</comment>
<keyword evidence="5" id="KW-0592">Phosphate transport</keyword>
<keyword evidence="12" id="KW-1185">Reference proteome</keyword>
<protein>
    <submittedName>
        <fullName evidence="11">ABC transporter permease subunit</fullName>
    </submittedName>
</protein>
<accession>A0ABT6ZL35</accession>
<dbReference type="InterPro" id="IPR051124">
    <property type="entry name" value="Phosphate_Transport_Permease"/>
</dbReference>
<evidence type="ECO:0000259" key="10">
    <source>
        <dbReference type="PROSITE" id="PS50928"/>
    </source>
</evidence>
<keyword evidence="8 9" id="KW-0472">Membrane</keyword>
<dbReference type="SUPFAM" id="SSF161098">
    <property type="entry name" value="MetI-like"/>
    <property type="match status" value="2"/>
</dbReference>
<evidence type="ECO:0000313" key="12">
    <source>
        <dbReference type="Proteomes" id="UP001431693"/>
    </source>
</evidence>